<dbReference type="AlphaFoldDB" id="A0A0K2H3E5"/>
<evidence type="ECO:0000313" key="2">
    <source>
        <dbReference type="EMBL" id="ALA68463.1"/>
    </source>
</evidence>
<dbReference type="OrthoDB" id="4424316at2"/>
<proteinExistence type="predicted"/>
<gene>
    <name evidence="2" type="ORF">CLAC_03580</name>
</gene>
<dbReference type="InterPro" id="IPR018958">
    <property type="entry name" value="Knr4/Smi1-like_dom"/>
</dbReference>
<dbReference type="InterPro" id="IPR051873">
    <property type="entry name" value="KNR4/SMI1_regulator"/>
</dbReference>
<organism evidence="2 3">
    <name type="scientific">Corynebacterium lactis RW2-5</name>
    <dbReference type="NCBI Taxonomy" id="1408189"/>
    <lineage>
        <taxon>Bacteria</taxon>
        <taxon>Bacillati</taxon>
        <taxon>Actinomycetota</taxon>
        <taxon>Actinomycetes</taxon>
        <taxon>Mycobacteriales</taxon>
        <taxon>Corynebacteriaceae</taxon>
        <taxon>Corynebacterium</taxon>
    </lineage>
</organism>
<evidence type="ECO:0000259" key="1">
    <source>
        <dbReference type="SMART" id="SM00860"/>
    </source>
</evidence>
<dbReference type="Pfam" id="PF09346">
    <property type="entry name" value="SMI1_KNR4"/>
    <property type="match status" value="1"/>
</dbReference>
<sequence>MSELSREIPNAIDRVNAAWDRIEAMLPAEALGDPATEAELNQLEQDLGLALPDYVRASWLRHASTDGDSWDGGWIASPAQISNDYRMWTETEANGGFEDFLEEADDNADSDGKWYHEAWIPLTHDYGGNHICLDTRSGRLVDMDHESGSSFLDTSDWVAYLENTVHLLETKGRPSTY</sequence>
<dbReference type="Gene3D" id="3.40.1580.10">
    <property type="entry name" value="SMI1/KNR4-like"/>
    <property type="match status" value="1"/>
</dbReference>
<reference evidence="2 3" key="1">
    <citation type="submission" date="2013-10" db="EMBL/GenBank/DDBJ databases">
        <title>Complete genome sequence of Corynebacterium lactis DSM 45799(T), isolated from raw cow milk.</title>
        <authorList>
            <person name="Ruckert C."/>
            <person name="Albersmeier A."/>
            <person name="Lipski A."/>
            <person name="Kalinowski J."/>
        </authorList>
    </citation>
    <scope>NUCLEOTIDE SEQUENCE [LARGE SCALE GENOMIC DNA]</scope>
    <source>
        <strain evidence="2 3">RW2-5</strain>
    </source>
</reference>
<dbReference type="PANTHER" id="PTHR47432:SF1">
    <property type="entry name" value="CELL WALL ASSEMBLY REGULATOR SMI1"/>
    <property type="match status" value="1"/>
</dbReference>
<dbReference type="EMBL" id="CP006841">
    <property type="protein sequence ID" value="ALA68463.1"/>
    <property type="molecule type" value="Genomic_DNA"/>
</dbReference>
<dbReference type="STRING" id="1408189.CLAC_03580"/>
<dbReference type="KEGG" id="clw:CLAC_03580"/>
<dbReference type="Proteomes" id="UP000058446">
    <property type="component" value="Chromosome"/>
</dbReference>
<keyword evidence="3" id="KW-1185">Reference proteome</keyword>
<dbReference type="SUPFAM" id="SSF160631">
    <property type="entry name" value="SMI1/KNR4-like"/>
    <property type="match status" value="1"/>
</dbReference>
<dbReference type="InterPro" id="IPR037883">
    <property type="entry name" value="Knr4/Smi1-like_sf"/>
</dbReference>
<name>A0A0K2H3E5_9CORY</name>
<dbReference type="SMART" id="SM00860">
    <property type="entry name" value="SMI1_KNR4"/>
    <property type="match status" value="1"/>
</dbReference>
<evidence type="ECO:0000313" key="3">
    <source>
        <dbReference type="Proteomes" id="UP000058446"/>
    </source>
</evidence>
<protein>
    <recommendedName>
        <fullName evidence="1">Knr4/Smi1-like domain-containing protein</fullName>
    </recommendedName>
</protein>
<feature type="domain" description="Knr4/Smi1-like" evidence="1">
    <location>
        <begin position="34"/>
        <end position="163"/>
    </location>
</feature>
<dbReference type="PANTHER" id="PTHR47432">
    <property type="entry name" value="CELL WALL ASSEMBLY REGULATOR SMI1"/>
    <property type="match status" value="1"/>
</dbReference>
<dbReference type="RefSeq" id="WP_053411719.1">
    <property type="nucleotide sequence ID" value="NZ_CP006841.1"/>
</dbReference>
<dbReference type="PATRIC" id="fig|1408189.4.peg.715"/>
<accession>A0A0K2H3E5</accession>